<evidence type="ECO:0000259" key="5">
    <source>
        <dbReference type="Pfam" id="PF02347"/>
    </source>
</evidence>
<dbReference type="NCBIfam" id="NF001696">
    <property type="entry name" value="PRK00451.1"/>
    <property type="match status" value="1"/>
</dbReference>
<dbReference type="InterPro" id="IPR020581">
    <property type="entry name" value="GDC_P"/>
</dbReference>
<comment type="function">
    <text evidence="1 4">The glycine cleavage system catalyzes the degradation of glycine. The P protein binds the alpha-amino group of glycine through its pyridoxal phosphate cofactor; CO(2) is released and the remaining methylamine moiety is then transferred to the lipoamide cofactor of the H protein.</text>
</comment>
<gene>
    <name evidence="4 6" type="primary">gcvPA</name>
    <name evidence="6" type="ORF">K9B37_06755</name>
</gene>
<comment type="catalytic activity">
    <reaction evidence="3 4">
        <text>N(6)-[(R)-lipoyl]-L-lysyl-[glycine-cleavage complex H protein] + glycine + H(+) = N(6)-[(R)-S(8)-aminomethyldihydrolipoyl]-L-lysyl-[glycine-cleavage complex H protein] + CO2</text>
        <dbReference type="Rhea" id="RHEA:24304"/>
        <dbReference type="Rhea" id="RHEA-COMP:10494"/>
        <dbReference type="Rhea" id="RHEA-COMP:10495"/>
        <dbReference type="ChEBI" id="CHEBI:15378"/>
        <dbReference type="ChEBI" id="CHEBI:16526"/>
        <dbReference type="ChEBI" id="CHEBI:57305"/>
        <dbReference type="ChEBI" id="CHEBI:83099"/>
        <dbReference type="ChEBI" id="CHEBI:83143"/>
        <dbReference type="EC" id="1.4.4.2"/>
    </reaction>
</comment>
<dbReference type="Gene3D" id="3.40.640.10">
    <property type="entry name" value="Type I PLP-dependent aspartate aminotransferase-like (Major domain)"/>
    <property type="match status" value="1"/>
</dbReference>
<evidence type="ECO:0000256" key="2">
    <source>
        <dbReference type="ARBA" id="ARBA00023002"/>
    </source>
</evidence>
<dbReference type="EMBL" id="JAIRBM010000004">
    <property type="protein sequence ID" value="MBZ6075988.1"/>
    <property type="molecule type" value="Genomic_DNA"/>
</dbReference>
<dbReference type="InterPro" id="IPR015421">
    <property type="entry name" value="PyrdxlP-dep_Trfase_major"/>
</dbReference>
<evidence type="ECO:0000313" key="6">
    <source>
        <dbReference type="EMBL" id="MBZ6075988.1"/>
    </source>
</evidence>
<evidence type="ECO:0000256" key="4">
    <source>
        <dbReference type="HAMAP-Rule" id="MF_00712"/>
    </source>
</evidence>
<proteinExistence type="inferred from homology"/>
<dbReference type="CDD" id="cd00613">
    <property type="entry name" value="GDC-P"/>
    <property type="match status" value="1"/>
</dbReference>
<dbReference type="Gene3D" id="3.90.1150.10">
    <property type="entry name" value="Aspartate Aminotransferase, domain 1"/>
    <property type="match status" value="1"/>
</dbReference>
<dbReference type="InterPro" id="IPR015424">
    <property type="entry name" value="PyrdxlP-dep_Trfase"/>
</dbReference>
<evidence type="ECO:0000256" key="1">
    <source>
        <dbReference type="ARBA" id="ARBA00003788"/>
    </source>
</evidence>
<dbReference type="PANTHER" id="PTHR42806">
    <property type="entry name" value="GLYCINE CLEAVAGE SYSTEM P-PROTEIN"/>
    <property type="match status" value="1"/>
</dbReference>
<keyword evidence="7" id="KW-1185">Reference proteome</keyword>
<dbReference type="InterPro" id="IPR023010">
    <property type="entry name" value="GcvPA"/>
</dbReference>
<protein>
    <recommendedName>
        <fullName evidence="4">Probable glycine dehydrogenase (decarboxylating) subunit 1</fullName>
        <ecNumber evidence="4">1.4.4.2</ecNumber>
    </recommendedName>
    <alternativeName>
        <fullName evidence="4">Glycine cleavage system P-protein subunit 1</fullName>
    </alternativeName>
    <alternativeName>
        <fullName evidence="4">Glycine decarboxylase subunit 1</fullName>
    </alternativeName>
    <alternativeName>
        <fullName evidence="4">Glycine dehydrogenase (aminomethyl-transferring) subunit 1</fullName>
    </alternativeName>
</protein>
<dbReference type="InterPro" id="IPR015422">
    <property type="entry name" value="PyrdxlP-dep_Trfase_small"/>
</dbReference>
<dbReference type="Pfam" id="PF02347">
    <property type="entry name" value="GDC-P"/>
    <property type="match status" value="1"/>
</dbReference>
<dbReference type="HAMAP" id="MF_00712">
    <property type="entry name" value="GcvPA"/>
    <property type="match status" value="1"/>
</dbReference>
<dbReference type="SUPFAM" id="SSF53383">
    <property type="entry name" value="PLP-dependent transferases"/>
    <property type="match status" value="1"/>
</dbReference>
<dbReference type="InterPro" id="IPR049315">
    <property type="entry name" value="GDC-P_N"/>
</dbReference>
<feature type="domain" description="Glycine cleavage system P-protein N-terminal" evidence="5">
    <location>
        <begin position="1"/>
        <end position="400"/>
    </location>
</feature>
<accession>A0ABS7VKC6</accession>
<comment type="subunit">
    <text evidence="4">The glycine cleavage system is composed of four proteins: P, T, L and H. In this organism, the P 'protein' is a heterodimer of two subunits.</text>
</comment>
<evidence type="ECO:0000313" key="7">
    <source>
        <dbReference type="Proteomes" id="UP000704176"/>
    </source>
</evidence>
<evidence type="ECO:0000256" key="3">
    <source>
        <dbReference type="ARBA" id="ARBA00049026"/>
    </source>
</evidence>
<dbReference type="PIRSF" id="PIRSF006815">
    <property type="entry name" value="GcvPA"/>
    <property type="match status" value="1"/>
</dbReference>
<name>A0ABS7VKC6_9HYPH</name>
<dbReference type="RefSeq" id="WP_224312309.1">
    <property type="nucleotide sequence ID" value="NZ_JAIRBM010000004.1"/>
</dbReference>
<dbReference type="GO" id="GO:0004375">
    <property type="term" value="F:glycine dehydrogenase (decarboxylating) activity"/>
    <property type="evidence" value="ECO:0007669"/>
    <property type="project" value="UniProtKB-EC"/>
</dbReference>
<sequence length="446" mass="47937">MRYLPLSDTDRGEMLARIGAKSVDDLFADIPKDKLLKAPIDLPRRKGEMEVERILSRMSAKNMSASSVPFFVGAGAYKHHVPATVDHLIQRSEFLTSYTPYQPEIAQGTLQYLFEFQTQVAALTGMEVANASMYDGSTGTGEAVLMAHRVTKRRKAVLSGGLHPHYVDVVKTLSDMASDEVVTLVPDVSGTEDILSQIDDSISCVVVQTPDMFGNVRDLKAIAEKAHQHGALLIAVFTEAVSLGLLQSPGSQGADIVVGEGQSIGNALNFGGPYVGLFAAKSKYIRQMPGRLCGETVDADGNRGFVLTLSTREQHIRRDKATSNICTNSGLCTLAFTIHMSLLGEAGLTRLARINHANAVKLADQLSGVKGVEVLNKTFFNEFTMRLAKPAAEIVERLAEKGVLGGVPVSRLLPGAGLDNLLLVASTEVNTDDDRAAFVAALKEVL</sequence>
<comment type="caution">
    <text evidence="6">The sequence shown here is derived from an EMBL/GenBank/DDBJ whole genome shotgun (WGS) entry which is preliminary data.</text>
</comment>
<dbReference type="Proteomes" id="UP000704176">
    <property type="component" value="Unassembled WGS sequence"/>
</dbReference>
<dbReference type="EC" id="1.4.4.2" evidence="4"/>
<comment type="similarity">
    <text evidence="4">Belongs to the GcvP family. N-terminal subunit subfamily.</text>
</comment>
<keyword evidence="2 4" id="KW-0560">Oxidoreductase</keyword>
<organism evidence="6 7">
    <name type="scientific">Microvirga puerhi</name>
    <dbReference type="NCBI Taxonomy" id="2876078"/>
    <lineage>
        <taxon>Bacteria</taxon>
        <taxon>Pseudomonadati</taxon>
        <taxon>Pseudomonadota</taxon>
        <taxon>Alphaproteobacteria</taxon>
        <taxon>Hyphomicrobiales</taxon>
        <taxon>Methylobacteriaceae</taxon>
        <taxon>Microvirga</taxon>
    </lineage>
</organism>
<reference evidence="6 7" key="1">
    <citation type="submission" date="2021-09" db="EMBL/GenBank/DDBJ databases">
        <title>The complete genome sequence of a new microorganism.</title>
        <authorList>
            <person name="Zi Z."/>
        </authorList>
    </citation>
    <scope>NUCLEOTIDE SEQUENCE [LARGE SCALE GENOMIC DNA]</scope>
    <source>
        <strain evidence="6 7">WGZ8</strain>
    </source>
</reference>
<dbReference type="PANTHER" id="PTHR42806:SF1">
    <property type="entry name" value="GLYCINE DEHYDROGENASE (DECARBOXYLATING)"/>
    <property type="match status" value="1"/>
</dbReference>